<reference evidence="4" key="1">
    <citation type="submission" date="2019-09" db="EMBL/GenBank/DDBJ databases">
        <title>Draft genome information of white flower Hibiscus syriacus.</title>
        <authorList>
            <person name="Kim Y.-M."/>
        </authorList>
    </citation>
    <scope>NUCLEOTIDE SEQUENCE [LARGE SCALE GENOMIC DNA]</scope>
    <source>
        <strain evidence="4">YM2019G1</strain>
    </source>
</reference>
<keyword evidence="1" id="KW-0175">Coiled coil</keyword>
<name>A0A6A3D7V0_HIBSY</name>
<proteinExistence type="predicted"/>
<evidence type="ECO:0000313" key="4">
    <source>
        <dbReference type="EMBL" id="KAE8736018.1"/>
    </source>
</evidence>
<comment type="caution">
    <text evidence="4">The sequence shown here is derived from an EMBL/GenBank/DDBJ whole genome shotgun (WGS) entry which is preliminary data.</text>
</comment>
<protein>
    <submittedName>
        <fullName evidence="4">Vesicle-associated membrane protein, putative isoform 2</fullName>
    </submittedName>
</protein>
<sequence length="125" mass="13922">MDVELLKTSVDDSKEQTAASSVQSSLPKDVQGLKCSKEMKLDENFEDLKSKISFMDSKLKEAEVTIMKLTQERSMAAEEKDKLLGELVVLKTNSITGRTIQVGFPFFYVCVVAIMSLAIGYLSHH</sequence>
<evidence type="ECO:0000256" key="1">
    <source>
        <dbReference type="SAM" id="Coils"/>
    </source>
</evidence>
<keyword evidence="3" id="KW-0812">Transmembrane</keyword>
<evidence type="ECO:0000313" key="5">
    <source>
        <dbReference type="Proteomes" id="UP000436088"/>
    </source>
</evidence>
<evidence type="ECO:0000256" key="3">
    <source>
        <dbReference type="SAM" id="Phobius"/>
    </source>
</evidence>
<gene>
    <name evidence="4" type="ORF">F3Y22_tig00000218pilonHSYRG00188</name>
</gene>
<keyword evidence="3" id="KW-1133">Transmembrane helix</keyword>
<feature type="compositionally biased region" description="Polar residues" evidence="2">
    <location>
        <begin position="16"/>
        <end position="26"/>
    </location>
</feature>
<feature type="transmembrane region" description="Helical" evidence="3">
    <location>
        <begin position="102"/>
        <end position="122"/>
    </location>
</feature>
<dbReference type="EMBL" id="VEPZ02000023">
    <property type="protein sequence ID" value="KAE8736018.1"/>
    <property type="molecule type" value="Genomic_DNA"/>
</dbReference>
<keyword evidence="3" id="KW-0472">Membrane</keyword>
<evidence type="ECO:0000256" key="2">
    <source>
        <dbReference type="SAM" id="MobiDB-lite"/>
    </source>
</evidence>
<dbReference type="Proteomes" id="UP000436088">
    <property type="component" value="Unassembled WGS sequence"/>
</dbReference>
<accession>A0A6A3D7V0</accession>
<keyword evidence="5" id="KW-1185">Reference proteome</keyword>
<organism evidence="4 5">
    <name type="scientific">Hibiscus syriacus</name>
    <name type="common">Rose of Sharon</name>
    <dbReference type="NCBI Taxonomy" id="106335"/>
    <lineage>
        <taxon>Eukaryota</taxon>
        <taxon>Viridiplantae</taxon>
        <taxon>Streptophyta</taxon>
        <taxon>Embryophyta</taxon>
        <taxon>Tracheophyta</taxon>
        <taxon>Spermatophyta</taxon>
        <taxon>Magnoliopsida</taxon>
        <taxon>eudicotyledons</taxon>
        <taxon>Gunneridae</taxon>
        <taxon>Pentapetalae</taxon>
        <taxon>rosids</taxon>
        <taxon>malvids</taxon>
        <taxon>Malvales</taxon>
        <taxon>Malvaceae</taxon>
        <taxon>Malvoideae</taxon>
        <taxon>Hibiscus</taxon>
    </lineage>
</organism>
<dbReference type="AlphaFoldDB" id="A0A6A3D7V0"/>
<feature type="coiled-coil region" evidence="1">
    <location>
        <begin position="52"/>
        <end position="86"/>
    </location>
</feature>
<feature type="region of interest" description="Disordered" evidence="2">
    <location>
        <begin position="1"/>
        <end position="28"/>
    </location>
</feature>